<protein>
    <submittedName>
        <fullName evidence="3">Uncharacterized protein</fullName>
    </submittedName>
</protein>
<reference evidence="3" key="1">
    <citation type="journal article" date="2020" name="Fungal Divers.">
        <title>Resolving the Mortierellaceae phylogeny through synthesis of multi-gene phylogenetics and phylogenomics.</title>
        <authorList>
            <person name="Vandepol N."/>
            <person name="Liber J."/>
            <person name="Desiro A."/>
            <person name="Na H."/>
            <person name="Kennedy M."/>
            <person name="Barry K."/>
            <person name="Grigoriev I.V."/>
            <person name="Miller A.N."/>
            <person name="O'Donnell K."/>
            <person name="Stajich J.E."/>
            <person name="Bonito G."/>
        </authorList>
    </citation>
    <scope>NUCLEOTIDE SEQUENCE</scope>
    <source>
        <strain evidence="3">CK1249</strain>
    </source>
</reference>
<evidence type="ECO:0000313" key="4">
    <source>
        <dbReference type="Proteomes" id="UP000738359"/>
    </source>
</evidence>
<sequence>MTNDEPPYQEFHCPENGLSNSIQAQIDPVSQEHVVLWKNIQLCFENVRYVRHGKKNISLLVDPATLRDLDPPRIKYCPGVMLEVVLSHAPSSSHGSITSSEPSSSSNRSVLGKRLLRQHSAALLEETDIVKCLARLSMDMEPENQAAVERYSGLMESYTGAIMAGQNGLLSDIKTHMSSTISSLQQELEKKHQELLENDREAKASRAMILAMQRRMQEMQEEALNRLAAIQNRVKALLVQTYELFEFPIPRLFIVLPVEPDLWDKLNPFTHKFRLYFLCECGEHTKASSSSRSHHIHLAKHAGYDILRPTEFFDMYGPYLLTMLEMVKFGIATAGVIVPSLAQLNVLDGIKEIEQNLRFTRETFGSLLDDSITYVGDRVGALDPSADSSNEREMAYREALEGADLRQLAAFLHKEDEGNALGNLYRMTTDEGHVKWVCLDHYREEYMGSAKARFAEIVAQNMGEYDEHSGKVKIRLSTPLTASQFYDGLAMAKGVTELDVRFGWPWEPTKAHIQAFCDAVMKTNISVLRVDHCYSSTLPKDALNRRTRFNPIMELALVELTLGCSDLKKTLQLLQEPLLKLQKLSTLTLYPQPKAFAVFKIKEGKVIPIEVACLWLKNTMEVLSLGTVERLHLPIEDARTGFEEILRNHDSVSEIFLHLDRYVSRGSVLCPVSRGSVLWNHVQRLSVLAHDLERPLLLTTDNGTQIGIRPAEGSELKRDSFVAGDTVIQIRRWTARELDVDADDSSVTLLGKMAHRLSGSIQSLRLNMSMLTNEGVNTLQQALQDIRPHGIILHSSRADEDGASRALFSGLQPDVWSRLSRLHLRSDFLDKWIQYLSPCVSRMSMPQLEQLDLYVVARQLSVSGTSAAWIVGMVSPPEVGTSLQKIGLGSLGLDPDDWALVVDAIDFSALHSLSVMWCSLSEANIMRLKDRVEKEATLDDFHLERLE</sequence>
<feature type="region of interest" description="Disordered" evidence="2">
    <location>
        <begin position="91"/>
        <end position="110"/>
    </location>
</feature>
<feature type="compositionally biased region" description="Low complexity" evidence="2">
    <location>
        <begin position="91"/>
        <end position="109"/>
    </location>
</feature>
<dbReference type="Gene3D" id="3.80.10.10">
    <property type="entry name" value="Ribonuclease Inhibitor"/>
    <property type="match status" value="1"/>
</dbReference>
<dbReference type="EMBL" id="JAAAHY010000951">
    <property type="protein sequence ID" value="KAF9954716.1"/>
    <property type="molecule type" value="Genomic_DNA"/>
</dbReference>
<organism evidence="3 4">
    <name type="scientific">Mortierella alpina</name>
    <name type="common">Oleaginous fungus</name>
    <name type="synonym">Mortierella renispora</name>
    <dbReference type="NCBI Taxonomy" id="64518"/>
    <lineage>
        <taxon>Eukaryota</taxon>
        <taxon>Fungi</taxon>
        <taxon>Fungi incertae sedis</taxon>
        <taxon>Mucoromycota</taxon>
        <taxon>Mortierellomycotina</taxon>
        <taxon>Mortierellomycetes</taxon>
        <taxon>Mortierellales</taxon>
        <taxon>Mortierellaceae</taxon>
        <taxon>Mortierella</taxon>
    </lineage>
</organism>
<dbReference type="SUPFAM" id="SSF52047">
    <property type="entry name" value="RNI-like"/>
    <property type="match status" value="1"/>
</dbReference>
<gene>
    <name evidence="3" type="ORF">BGZ70_010484</name>
</gene>
<keyword evidence="4" id="KW-1185">Reference proteome</keyword>
<evidence type="ECO:0000256" key="1">
    <source>
        <dbReference type="SAM" id="Coils"/>
    </source>
</evidence>
<evidence type="ECO:0000256" key="2">
    <source>
        <dbReference type="SAM" id="MobiDB-lite"/>
    </source>
</evidence>
<dbReference type="Proteomes" id="UP000738359">
    <property type="component" value="Unassembled WGS sequence"/>
</dbReference>
<dbReference type="AlphaFoldDB" id="A0A9P6IZ76"/>
<evidence type="ECO:0000313" key="3">
    <source>
        <dbReference type="EMBL" id="KAF9954716.1"/>
    </source>
</evidence>
<name>A0A9P6IZ76_MORAP</name>
<dbReference type="InterPro" id="IPR032675">
    <property type="entry name" value="LRR_dom_sf"/>
</dbReference>
<comment type="caution">
    <text evidence="3">The sequence shown here is derived from an EMBL/GenBank/DDBJ whole genome shotgun (WGS) entry which is preliminary data.</text>
</comment>
<proteinExistence type="predicted"/>
<feature type="coiled-coil region" evidence="1">
    <location>
        <begin position="181"/>
        <end position="240"/>
    </location>
</feature>
<accession>A0A9P6IZ76</accession>
<dbReference type="OrthoDB" id="546350at2759"/>
<keyword evidence="1" id="KW-0175">Coiled coil</keyword>